<dbReference type="EMBL" id="CAJPDQ010000016">
    <property type="protein sequence ID" value="CAF9920600.1"/>
    <property type="molecule type" value="Genomic_DNA"/>
</dbReference>
<sequence>MAAINKKREERRNAERVKRDNRQGETLTAKKTRMETLVRRFAKHRKKWEGGCKQFLLMKHCGRPAKRTARTVMLMEDILCLGHSELYGELTTPVTYHQTGKELPHRKNRNDGKEVAQSNDAVDGDWLSDSWFSWMDLPEQRYAGR</sequence>
<reference evidence="2" key="1">
    <citation type="submission" date="2021-03" db="EMBL/GenBank/DDBJ databases">
        <authorList>
            <person name="Tagirdzhanova G."/>
        </authorList>
    </citation>
    <scope>NUCLEOTIDE SEQUENCE</scope>
</reference>
<organism evidence="2 3">
    <name type="scientific">Gomphillus americanus</name>
    <dbReference type="NCBI Taxonomy" id="1940652"/>
    <lineage>
        <taxon>Eukaryota</taxon>
        <taxon>Fungi</taxon>
        <taxon>Dikarya</taxon>
        <taxon>Ascomycota</taxon>
        <taxon>Pezizomycotina</taxon>
        <taxon>Lecanoromycetes</taxon>
        <taxon>OSLEUM clade</taxon>
        <taxon>Ostropomycetidae</taxon>
        <taxon>Ostropales</taxon>
        <taxon>Graphidaceae</taxon>
        <taxon>Gomphilloideae</taxon>
        <taxon>Gomphillus</taxon>
    </lineage>
</organism>
<name>A0A8H3IMD7_9LECA</name>
<evidence type="ECO:0000313" key="2">
    <source>
        <dbReference type="EMBL" id="CAF9920600.1"/>
    </source>
</evidence>
<comment type="caution">
    <text evidence="2">The sequence shown here is derived from an EMBL/GenBank/DDBJ whole genome shotgun (WGS) entry which is preliminary data.</text>
</comment>
<evidence type="ECO:0000313" key="3">
    <source>
        <dbReference type="Proteomes" id="UP000664169"/>
    </source>
</evidence>
<feature type="region of interest" description="Disordered" evidence="1">
    <location>
        <begin position="98"/>
        <end position="119"/>
    </location>
</feature>
<dbReference type="AlphaFoldDB" id="A0A8H3IMD7"/>
<accession>A0A8H3IMD7</accession>
<evidence type="ECO:0000256" key="1">
    <source>
        <dbReference type="SAM" id="MobiDB-lite"/>
    </source>
</evidence>
<feature type="region of interest" description="Disordered" evidence="1">
    <location>
        <begin position="1"/>
        <end position="27"/>
    </location>
</feature>
<protein>
    <submittedName>
        <fullName evidence="2">Uncharacterized protein</fullName>
    </submittedName>
</protein>
<feature type="compositionally biased region" description="Basic and acidic residues" evidence="1">
    <location>
        <begin position="1"/>
        <end position="23"/>
    </location>
</feature>
<keyword evidence="3" id="KW-1185">Reference proteome</keyword>
<feature type="compositionally biased region" description="Basic and acidic residues" evidence="1">
    <location>
        <begin position="99"/>
        <end position="114"/>
    </location>
</feature>
<gene>
    <name evidence="2" type="ORF">GOMPHAMPRED_002083</name>
</gene>
<feature type="non-terminal residue" evidence="2">
    <location>
        <position position="145"/>
    </location>
</feature>
<proteinExistence type="predicted"/>
<dbReference type="Proteomes" id="UP000664169">
    <property type="component" value="Unassembled WGS sequence"/>
</dbReference>